<protein>
    <submittedName>
        <fullName evidence="1">Uncharacterized protein</fullName>
    </submittedName>
</protein>
<dbReference type="EMBL" id="BPLR01021603">
    <property type="protein sequence ID" value="GIX91669.1"/>
    <property type="molecule type" value="Genomic_DNA"/>
</dbReference>
<sequence length="86" mass="9346">MVIKLRTSRNKITSVEIASVTLTLSLSENGETVTSHPPTGSRDIYLKALFMYRRALSIGAGGKSALDESTAEEGNCMNPIISFYPH</sequence>
<keyword evidence="2" id="KW-1185">Reference proteome</keyword>
<name>A0AAV4P4V9_CAEEX</name>
<organism evidence="1 2">
    <name type="scientific">Caerostris extrusa</name>
    <name type="common">Bark spider</name>
    <name type="synonym">Caerostris bankana</name>
    <dbReference type="NCBI Taxonomy" id="172846"/>
    <lineage>
        <taxon>Eukaryota</taxon>
        <taxon>Metazoa</taxon>
        <taxon>Ecdysozoa</taxon>
        <taxon>Arthropoda</taxon>
        <taxon>Chelicerata</taxon>
        <taxon>Arachnida</taxon>
        <taxon>Araneae</taxon>
        <taxon>Araneomorphae</taxon>
        <taxon>Entelegynae</taxon>
        <taxon>Araneoidea</taxon>
        <taxon>Araneidae</taxon>
        <taxon>Caerostris</taxon>
    </lineage>
</organism>
<comment type="caution">
    <text evidence="1">The sequence shown here is derived from an EMBL/GenBank/DDBJ whole genome shotgun (WGS) entry which is preliminary data.</text>
</comment>
<dbReference type="AlphaFoldDB" id="A0AAV4P4V9"/>
<gene>
    <name evidence="1" type="ORF">CEXT_63831</name>
</gene>
<reference evidence="1 2" key="1">
    <citation type="submission" date="2021-06" db="EMBL/GenBank/DDBJ databases">
        <title>Caerostris extrusa draft genome.</title>
        <authorList>
            <person name="Kono N."/>
            <person name="Arakawa K."/>
        </authorList>
    </citation>
    <scope>NUCLEOTIDE SEQUENCE [LARGE SCALE GENOMIC DNA]</scope>
</reference>
<evidence type="ECO:0000313" key="1">
    <source>
        <dbReference type="EMBL" id="GIX91669.1"/>
    </source>
</evidence>
<evidence type="ECO:0000313" key="2">
    <source>
        <dbReference type="Proteomes" id="UP001054945"/>
    </source>
</evidence>
<proteinExistence type="predicted"/>
<dbReference type="Proteomes" id="UP001054945">
    <property type="component" value="Unassembled WGS sequence"/>
</dbReference>
<accession>A0AAV4P4V9</accession>